<evidence type="ECO:0008006" key="12">
    <source>
        <dbReference type="Google" id="ProtNLM"/>
    </source>
</evidence>
<dbReference type="Pfam" id="PF13807">
    <property type="entry name" value="GNVR"/>
    <property type="match status" value="1"/>
</dbReference>
<feature type="transmembrane region" description="Helical" evidence="7">
    <location>
        <begin position="349"/>
        <end position="369"/>
    </location>
</feature>
<dbReference type="PANTHER" id="PTHR32309">
    <property type="entry name" value="TYROSINE-PROTEIN KINASE"/>
    <property type="match status" value="1"/>
</dbReference>
<evidence type="ECO:0000256" key="1">
    <source>
        <dbReference type="ARBA" id="ARBA00004651"/>
    </source>
</evidence>
<feature type="domain" description="Tyrosine-protein kinase G-rich" evidence="9">
    <location>
        <begin position="299"/>
        <end position="367"/>
    </location>
</feature>
<organism evidence="10 11">
    <name type="scientific">Geomonas limicola</name>
    <dbReference type="NCBI Taxonomy" id="2740186"/>
    <lineage>
        <taxon>Bacteria</taxon>
        <taxon>Pseudomonadati</taxon>
        <taxon>Thermodesulfobacteriota</taxon>
        <taxon>Desulfuromonadia</taxon>
        <taxon>Geobacterales</taxon>
        <taxon>Geobacteraceae</taxon>
        <taxon>Geomonas</taxon>
    </lineage>
</organism>
<keyword evidence="5 7" id="KW-0472">Membrane</keyword>
<reference evidence="11" key="1">
    <citation type="submission" date="2020-06" db="EMBL/GenBank/DDBJ databases">
        <title>Draft genomic sequecing of Geomonas sp. Red745.</title>
        <authorList>
            <person name="Itoh H."/>
            <person name="Xu Z.X."/>
            <person name="Ushijima N."/>
            <person name="Masuda Y."/>
            <person name="Shiratori Y."/>
            <person name="Senoo K."/>
        </authorList>
    </citation>
    <scope>NUCLEOTIDE SEQUENCE [LARGE SCALE GENOMIC DNA]</scope>
    <source>
        <strain evidence="11">Red745</strain>
    </source>
</reference>
<evidence type="ECO:0000256" key="6">
    <source>
        <dbReference type="SAM" id="Coils"/>
    </source>
</evidence>
<comment type="subcellular location">
    <subcellularLocation>
        <location evidence="1">Cell membrane</location>
        <topology evidence="1">Multi-pass membrane protein</topology>
    </subcellularLocation>
</comment>
<evidence type="ECO:0000256" key="5">
    <source>
        <dbReference type="ARBA" id="ARBA00023136"/>
    </source>
</evidence>
<evidence type="ECO:0000256" key="3">
    <source>
        <dbReference type="ARBA" id="ARBA00022692"/>
    </source>
</evidence>
<dbReference type="GO" id="GO:0005886">
    <property type="term" value="C:plasma membrane"/>
    <property type="evidence" value="ECO:0007669"/>
    <property type="project" value="UniProtKB-SubCell"/>
</dbReference>
<dbReference type="InterPro" id="IPR032807">
    <property type="entry name" value="GNVR"/>
</dbReference>
<accession>A0A6V8N8T4</accession>
<evidence type="ECO:0000256" key="4">
    <source>
        <dbReference type="ARBA" id="ARBA00022989"/>
    </source>
</evidence>
<feature type="domain" description="Polysaccharide chain length determinant N-terminal" evidence="8">
    <location>
        <begin position="19"/>
        <end position="111"/>
    </location>
</feature>
<evidence type="ECO:0000259" key="8">
    <source>
        <dbReference type="Pfam" id="PF02706"/>
    </source>
</evidence>
<name>A0A6V8N8T4_9BACT</name>
<dbReference type="RefSeq" id="WP_183361548.1">
    <property type="nucleotide sequence ID" value="NZ_BLXZ01000005.1"/>
</dbReference>
<keyword evidence="2" id="KW-1003">Cell membrane</keyword>
<keyword evidence="4 7" id="KW-1133">Transmembrane helix</keyword>
<evidence type="ECO:0000256" key="2">
    <source>
        <dbReference type="ARBA" id="ARBA00022475"/>
    </source>
</evidence>
<dbReference type="EMBL" id="BLXZ01000005">
    <property type="protein sequence ID" value="GFO68992.1"/>
    <property type="molecule type" value="Genomic_DNA"/>
</dbReference>
<dbReference type="InterPro" id="IPR050445">
    <property type="entry name" value="Bact_polysacc_biosynth/exp"/>
</dbReference>
<comment type="caution">
    <text evidence="10">The sequence shown here is derived from an EMBL/GenBank/DDBJ whole genome shotgun (WGS) entry which is preliminary data.</text>
</comment>
<feature type="transmembrane region" description="Helical" evidence="7">
    <location>
        <begin position="30"/>
        <end position="49"/>
    </location>
</feature>
<evidence type="ECO:0000313" key="10">
    <source>
        <dbReference type="EMBL" id="GFO68992.1"/>
    </source>
</evidence>
<dbReference type="InterPro" id="IPR003856">
    <property type="entry name" value="LPS_length_determ_N"/>
</dbReference>
<keyword evidence="6" id="KW-0175">Coiled coil</keyword>
<evidence type="ECO:0000313" key="11">
    <source>
        <dbReference type="Proteomes" id="UP000587586"/>
    </source>
</evidence>
<dbReference type="Proteomes" id="UP000587586">
    <property type="component" value="Unassembled WGS sequence"/>
</dbReference>
<sequence length="394" mass="42741">MSEQPIQPGEEKLLLQVLGYLRVVTRRKKLIAAICLATALLSALYSLTLPSVYSATVKVLPPQKETGGISSMLSQMGGLAMLAGAGRGGIDSELYLGILKSRSVGESVIQRLGLTRVYGVGSVKQAWARLEHSVKAQVGKDGIIAITAEAPEARLSAQLANTYADELGRTLVRLNISKAGSEKLFLEKRLEVVKQDLKRAEDDLKNFSQQSKIVRLEAQAGASVSGVVRLKAEIANKEVQLAVLRHSQTDASPDVQALQAGVNRLRAELSRAAGSSSGGEPVPAIGSVPQVGLEYARKLRELKVQEAIFEQLSKQYELAKLNYAKDSSSLQILDEAVVPDLRSRPRRSVLVLMSTLVAFLGSVLLVLGLEFLERLPHEEREALQHLKHQALSFK</sequence>
<feature type="coiled-coil region" evidence="6">
    <location>
        <begin position="183"/>
        <end position="247"/>
    </location>
</feature>
<keyword evidence="3 7" id="KW-0812">Transmembrane</keyword>
<evidence type="ECO:0000259" key="9">
    <source>
        <dbReference type="Pfam" id="PF13807"/>
    </source>
</evidence>
<protein>
    <recommendedName>
        <fullName evidence="12">Polysaccharide chain length determinant protein</fullName>
    </recommendedName>
</protein>
<gene>
    <name evidence="10" type="ORF">GMLC_25710</name>
</gene>
<dbReference type="PANTHER" id="PTHR32309:SF13">
    <property type="entry name" value="FERRIC ENTEROBACTIN TRANSPORT PROTEIN FEPE"/>
    <property type="match status" value="1"/>
</dbReference>
<dbReference type="AlphaFoldDB" id="A0A6V8N8T4"/>
<dbReference type="Pfam" id="PF02706">
    <property type="entry name" value="Wzz"/>
    <property type="match status" value="1"/>
</dbReference>
<keyword evidence="11" id="KW-1185">Reference proteome</keyword>
<evidence type="ECO:0000256" key="7">
    <source>
        <dbReference type="SAM" id="Phobius"/>
    </source>
</evidence>
<dbReference type="GO" id="GO:0004713">
    <property type="term" value="F:protein tyrosine kinase activity"/>
    <property type="evidence" value="ECO:0007669"/>
    <property type="project" value="TreeGrafter"/>
</dbReference>
<proteinExistence type="predicted"/>